<dbReference type="GO" id="GO:0010288">
    <property type="term" value="P:response to lead ion"/>
    <property type="evidence" value="ECO:0007669"/>
    <property type="project" value="TreeGrafter"/>
</dbReference>
<evidence type="ECO:0000313" key="3">
    <source>
        <dbReference type="Proteomes" id="UP000255529"/>
    </source>
</evidence>
<protein>
    <submittedName>
        <fullName evidence="2">Cadmium efflux system accessory protein</fullName>
    </submittedName>
</protein>
<feature type="domain" description="HTH arsR-type" evidence="1">
    <location>
        <begin position="48"/>
        <end position="143"/>
    </location>
</feature>
<dbReference type="SMART" id="SM00418">
    <property type="entry name" value="HTH_ARSR"/>
    <property type="match status" value="1"/>
</dbReference>
<dbReference type="AlphaFoldDB" id="A0A380ASK4"/>
<gene>
    <name evidence="2" type="primary">cadC_3</name>
    <name evidence="2" type="ORF">NCTC11544_04794</name>
</gene>
<dbReference type="CDD" id="cd00090">
    <property type="entry name" value="HTH_ARSR"/>
    <property type="match status" value="1"/>
</dbReference>
<dbReference type="Proteomes" id="UP000255529">
    <property type="component" value="Unassembled WGS sequence"/>
</dbReference>
<accession>A0A380ASK4</accession>
<dbReference type="Gene3D" id="1.10.10.10">
    <property type="entry name" value="Winged helix-like DNA-binding domain superfamily/Winged helix DNA-binding domain"/>
    <property type="match status" value="1"/>
</dbReference>
<organism evidence="2 3">
    <name type="scientific">Serratia quinivorans</name>
    <dbReference type="NCBI Taxonomy" id="137545"/>
    <lineage>
        <taxon>Bacteria</taxon>
        <taxon>Pseudomonadati</taxon>
        <taxon>Pseudomonadota</taxon>
        <taxon>Gammaproteobacteria</taxon>
        <taxon>Enterobacterales</taxon>
        <taxon>Yersiniaceae</taxon>
        <taxon>Serratia</taxon>
    </lineage>
</organism>
<dbReference type="GO" id="GO:0046686">
    <property type="term" value="P:response to cadmium ion"/>
    <property type="evidence" value="ECO:0007669"/>
    <property type="project" value="TreeGrafter"/>
</dbReference>
<dbReference type="InterPro" id="IPR052543">
    <property type="entry name" value="HTH_Metal-responsive_Reg"/>
</dbReference>
<dbReference type="GO" id="GO:0003677">
    <property type="term" value="F:DNA binding"/>
    <property type="evidence" value="ECO:0007669"/>
    <property type="project" value="TreeGrafter"/>
</dbReference>
<name>A0A380ASK4_9GAMM</name>
<dbReference type="InterPro" id="IPR011991">
    <property type="entry name" value="ArsR-like_HTH"/>
</dbReference>
<dbReference type="InterPro" id="IPR036390">
    <property type="entry name" value="WH_DNA-bd_sf"/>
</dbReference>
<evidence type="ECO:0000259" key="1">
    <source>
        <dbReference type="PROSITE" id="PS50987"/>
    </source>
</evidence>
<dbReference type="SUPFAM" id="SSF46785">
    <property type="entry name" value="Winged helix' DNA-binding domain"/>
    <property type="match status" value="1"/>
</dbReference>
<dbReference type="PROSITE" id="PS50987">
    <property type="entry name" value="HTH_ARSR_2"/>
    <property type="match status" value="1"/>
</dbReference>
<proteinExistence type="predicted"/>
<evidence type="ECO:0000313" key="2">
    <source>
        <dbReference type="EMBL" id="SUI85392.1"/>
    </source>
</evidence>
<dbReference type="GO" id="GO:0097063">
    <property type="term" value="F:cadmium ion sensor activity"/>
    <property type="evidence" value="ECO:0007669"/>
    <property type="project" value="TreeGrafter"/>
</dbReference>
<dbReference type="GO" id="GO:0032791">
    <property type="term" value="F:lead ion binding"/>
    <property type="evidence" value="ECO:0007669"/>
    <property type="project" value="TreeGrafter"/>
</dbReference>
<dbReference type="InterPro" id="IPR001845">
    <property type="entry name" value="HTH_ArsR_DNA-bd_dom"/>
</dbReference>
<dbReference type="Pfam" id="PF12840">
    <property type="entry name" value="HTH_20"/>
    <property type="match status" value="1"/>
</dbReference>
<sequence>MLIQACHSQRPPAEEIGVDYKQRLAWNSSSRIEVCFEHLKYHRPSWEDNVVGQHNIATVAHLIAEPVRAVMLIALADGNALSASALAETAGVTPQTASSHLGKLLDGGLLNVEQRGRYRYYRLAGPHVSHLLESLASIGPVTPAWRSTPNRSAREMRFARCCYDHLAGKVGVAITRRLLEQGLMVENDLQEYSLTPAGADWLQELGAEAAALSSGEVGKGRQCLDWTERQYHLAGPLAAHLLNAFCLWGWLQRLPSSRALAVTPKGWVALKTHFALTPDSLEDERTNDPAVCPPA</sequence>
<dbReference type="EMBL" id="UGYN01000002">
    <property type="protein sequence ID" value="SUI85392.1"/>
    <property type="molecule type" value="Genomic_DNA"/>
</dbReference>
<dbReference type="GO" id="GO:0003700">
    <property type="term" value="F:DNA-binding transcription factor activity"/>
    <property type="evidence" value="ECO:0007669"/>
    <property type="project" value="InterPro"/>
</dbReference>
<dbReference type="PRINTS" id="PR00778">
    <property type="entry name" value="HTHARSR"/>
</dbReference>
<dbReference type="InterPro" id="IPR036388">
    <property type="entry name" value="WH-like_DNA-bd_sf"/>
</dbReference>
<dbReference type="PANTHER" id="PTHR39168">
    <property type="entry name" value="TRANSCRIPTIONAL REGULATOR-RELATED"/>
    <property type="match status" value="1"/>
</dbReference>
<reference evidence="2 3" key="1">
    <citation type="submission" date="2018-06" db="EMBL/GenBank/DDBJ databases">
        <authorList>
            <consortium name="Pathogen Informatics"/>
            <person name="Doyle S."/>
        </authorList>
    </citation>
    <scope>NUCLEOTIDE SEQUENCE [LARGE SCALE GENOMIC DNA]</scope>
    <source>
        <strain evidence="2 3">NCTC11544</strain>
    </source>
</reference>
<dbReference type="PANTHER" id="PTHR39168:SF1">
    <property type="entry name" value="TRANSCRIPTIONAL REGULATORY PROTEIN"/>
    <property type="match status" value="1"/>
</dbReference>